<dbReference type="EMBL" id="GCES01132890">
    <property type="protein sequence ID" value="JAQ53432.1"/>
    <property type="molecule type" value="Transcribed_RNA"/>
</dbReference>
<sequence length="74" mass="8782">MFTNFQQLRSGFFFVVVVFLHNFQKLSINLFYLHQNQSRSGFGFGFGTIVLLELSPWNNHLKEWNPKEYLLKPA</sequence>
<protein>
    <submittedName>
        <fullName evidence="2">Uncharacterized protein</fullName>
    </submittedName>
</protein>
<keyword evidence="1" id="KW-0472">Membrane</keyword>
<reference evidence="2" key="1">
    <citation type="submission" date="2015-01" db="EMBL/GenBank/DDBJ databases">
        <title>EvidentialGene: Evidence-directed Construction of Complete mRNA Transcriptomes without Genomes.</title>
        <authorList>
            <person name="Gilbert D.G."/>
        </authorList>
    </citation>
    <scope>NUCLEOTIDE SEQUENCE</scope>
</reference>
<evidence type="ECO:0000313" key="2">
    <source>
        <dbReference type="EMBL" id="JAQ86957.1"/>
    </source>
</evidence>
<organism evidence="2">
    <name type="scientific">Fundulus heteroclitus</name>
    <name type="common">Killifish</name>
    <name type="synonym">Mummichog</name>
    <dbReference type="NCBI Taxonomy" id="8078"/>
    <lineage>
        <taxon>Eukaryota</taxon>
        <taxon>Metazoa</taxon>
        <taxon>Chordata</taxon>
        <taxon>Craniata</taxon>
        <taxon>Vertebrata</taxon>
        <taxon>Euteleostomi</taxon>
        <taxon>Actinopterygii</taxon>
        <taxon>Neopterygii</taxon>
        <taxon>Teleostei</taxon>
        <taxon>Neoteleostei</taxon>
        <taxon>Acanthomorphata</taxon>
        <taxon>Ovalentaria</taxon>
        <taxon>Atherinomorphae</taxon>
        <taxon>Cyprinodontiformes</taxon>
        <taxon>Fundulidae</taxon>
        <taxon>Fundulus</taxon>
    </lineage>
</organism>
<dbReference type="EMBL" id="GCES01099365">
    <property type="protein sequence ID" value="JAQ86957.1"/>
    <property type="molecule type" value="Transcribed_RNA"/>
</dbReference>
<name>A0A146T2M6_FUNHE</name>
<dbReference type="AlphaFoldDB" id="A0A146T2M6"/>
<evidence type="ECO:0000256" key="1">
    <source>
        <dbReference type="SAM" id="Phobius"/>
    </source>
</evidence>
<accession>A0A146T2M6</accession>
<feature type="transmembrane region" description="Helical" evidence="1">
    <location>
        <begin position="12"/>
        <end position="33"/>
    </location>
</feature>
<keyword evidence="1" id="KW-1133">Transmembrane helix</keyword>
<proteinExistence type="predicted"/>
<keyword evidence="1" id="KW-0812">Transmembrane</keyword>